<keyword evidence="1" id="KW-0732">Signal</keyword>
<keyword evidence="2" id="KW-0449">Lipoprotein</keyword>
<dbReference type="EMBL" id="CDNY01000003">
    <property type="protein sequence ID" value="CEO32749.1"/>
    <property type="molecule type" value="Genomic_DNA"/>
</dbReference>
<gene>
    <name evidence="2" type="ORF">UMC4404_07291</name>
</gene>
<dbReference type="Proteomes" id="UP000049685">
    <property type="component" value="Unassembled WGS sequence"/>
</dbReference>
<evidence type="ECO:0000313" key="3">
    <source>
        <dbReference type="Proteomes" id="UP000049685"/>
    </source>
</evidence>
<feature type="signal peptide" evidence="1">
    <location>
        <begin position="1"/>
        <end position="22"/>
    </location>
</feature>
<comment type="caution">
    <text evidence="2">The sequence shown here is derived from an EMBL/GenBank/DDBJ whole genome shotgun (WGS) entry which is preliminary data.</text>
</comment>
<name>A0A9P1P974_PARSO</name>
<reference evidence="3" key="1">
    <citation type="submission" date="2015-01" db="EMBL/GenBank/DDBJ databases">
        <authorList>
            <person name="Aslett A.Martin."/>
            <person name="De Silva Nishadi"/>
        </authorList>
    </citation>
    <scope>NUCLEOTIDE SEQUENCE [LARGE SCALE GENOMIC DNA]</scope>
    <source>
        <strain evidence="3">UMC4404</strain>
    </source>
</reference>
<protein>
    <submittedName>
        <fullName evidence="2">Lipoprotein</fullName>
    </submittedName>
</protein>
<dbReference type="PROSITE" id="PS51257">
    <property type="entry name" value="PROKAR_LIPOPROTEIN"/>
    <property type="match status" value="1"/>
</dbReference>
<feature type="chain" id="PRO_5040145990" evidence="1">
    <location>
        <begin position="23"/>
        <end position="179"/>
    </location>
</feature>
<dbReference type="RefSeq" id="WP_057553960.1">
    <property type="nucleotide sequence ID" value="NZ_CDNM01000003.1"/>
</dbReference>
<proteinExistence type="predicted"/>
<evidence type="ECO:0000313" key="2">
    <source>
        <dbReference type="EMBL" id="CEO32749.1"/>
    </source>
</evidence>
<evidence type="ECO:0000256" key="1">
    <source>
        <dbReference type="SAM" id="SignalP"/>
    </source>
</evidence>
<dbReference type="AlphaFoldDB" id="A0A9P1P974"/>
<organism evidence="2 3">
    <name type="scientific">Paraclostridium sordellii</name>
    <name type="common">Clostridium sordellii</name>
    <dbReference type="NCBI Taxonomy" id="1505"/>
    <lineage>
        <taxon>Bacteria</taxon>
        <taxon>Bacillati</taxon>
        <taxon>Bacillota</taxon>
        <taxon>Clostridia</taxon>
        <taxon>Peptostreptococcales</taxon>
        <taxon>Peptostreptococcaceae</taxon>
        <taxon>Paraclostridium</taxon>
    </lineage>
</organism>
<sequence>MKNKIKLMLMIVLSMTILTACGGDSPTKVVDSYFKELKSGKNTEAANHLFANVENKEDKGDKKDSKMDKNTEEAVKLYLSKLDVKVLSEKIDGDKATVEVEVKGLNFAQLMVEVIQDNLANVFGGEQPTDDQLNAQLLEKVKNGKPQTRKGKINLTKSDKGWQINQDENLTSLVLGGME</sequence>
<dbReference type="Gene3D" id="3.10.450.50">
    <property type="match status" value="1"/>
</dbReference>
<accession>A0A9P1P974</accession>